<evidence type="ECO:0000313" key="15">
    <source>
        <dbReference type="RefSeq" id="XP_022345623.1"/>
    </source>
</evidence>
<evidence type="ECO:0000256" key="11">
    <source>
        <dbReference type="SAM" id="MobiDB-lite"/>
    </source>
</evidence>
<sequence length="1346" mass="152759">MAQKDPIDSVETSSDFLVFNSEVVPTSKDVANKDLLGLIEETENIKGLVSCRRCHENFDRDDHRPFLLPCLDGICQMCTQNIQAAEKTSYECEKCLTEHICIQKNIVTLKIDPIRELLAEIYRLTQEGCNIVCEMCPNQQTALHRCIDCSHFICMDCVNLHSTLTPFKSHVVVETKCLLKGRMEDLKLLSSANSKLCQVSGHGKENASLFCFNTSCIKPICMRCAITTHKDHDFRDISEVGKESETKVQNQIKELLLKTDQACRSITRLTDLHEQYFEMSQELQNEIKTYFSEAKRAVEKREKRLLDDLSEKLSNEQSSIKKEQERLTSFVNCCKEACYYGRLSSKIDDVQSFLDVADSIQSRFENLKKQVHENQTTLKIMKFEKEPPITSHLKAINSLGKFSVSTAVSSQSTAIITPSIVEEQQQVQFEVHLLSSQGKPVVDEDVRVCLERNGKLITKIPCSLNKPSTIFIGSWIPEEPMQLNWRVVSNGIRMETLEGNLDVKQKTQKTITQSRTSEMATVHDFIEQYKKFSHYWFFGEKETESHVMNILMSDRDYKILEHFGTQRKWFKPYWNLLHFDGHALTGEVPINEEKQIREDITRHLEEVKMMTSLNFDVNYKEVSKEIIQEVKKNYPHVCVVLNENIVDVISDSYEDALKVQTLMTAAKKKSRSNRKFALPDDREEPSPSSTANDVYYPGRDNSQTKLKPSLFEMETTEGLSIKVYVGSITRLNVDCIVNTANEHLMHGGGVAAAISDAAGNQFNQESAQYIKDNGPIPVGRYCVTSAGKLPYKHVIHTVGPRWSDYTDKEKCLQDLQKSVIVTFEKADELNMKSIAIPAISSGIFAVPRHMCVEQYYKATMSFSSTHFCQSLKEIHFVDRDESMVRAIQDVFRQKQSSTLSTGTSMSKKQFDALEDGKISNEVDKVKNSLSMGYTIVTISNTLQIKIYLGSITDIAADVIVCPQDDFFSSDNQIARGIFNLIGGHKPISGEMGHMPIVSQTPEKASPWKMIIHAAFPIYDASYSKDPTKFGIKLNLIMRKIIEKAEVDRFTSIAIPLLIEGKKGYIAPIDSLALNFKRIVEKTAKEMNSSVKVIYLVLRNKEDESVYLEILRDKYEITPRPVIQIKTLGSDQSYGKTLTNKPEEEQTCCICMDTPTNPKRLQKCGHIFCKDCIDQYFSYKPACPSCGQIYGKMTGDQPRGTLSIRKYDQSLSGFHDSKDCIILTYSFQSGRQGDEHPNPDTPYEGIQRSGYVPNNEKGRLVAKLLNVAFSRRLVFTIGCSRTTGQDGVIVWNDICHKTSIYGGPEKFGYPDPTYLDRVLEELAAKGVTPESADDPQEYKEYSKLFKW</sequence>
<dbReference type="InterPro" id="IPR039399">
    <property type="entry name" value="Deltex_C_sf"/>
</dbReference>
<dbReference type="PANTHER" id="PTHR12622">
    <property type="entry name" value="DELTEX-RELATED"/>
    <property type="match status" value="1"/>
</dbReference>
<dbReference type="GeneID" id="111138105"/>
<dbReference type="InterPro" id="IPR043472">
    <property type="entry name" value="Macro_dom-like"/>
</dbReference>
<evidence type="ECO:0000313" key="14">
    <source>
        <dbReference type="Proteomes" id="UP000694844"/>
    </source>
</evidence>
<dbReference type="Pfam" id="PF13639">
    <property type="entry name" value="zf-RING_2"/>
    <property type="match status" value="1"/>
</dbReference>
<keyword evidence="6" id="KW-0479">Metal-binding</keyword>
<reference evidence="15" key="1">
    <citation type="submission" date="2025-08" db="UniProtKB">
        <authorList>
            <consortium name="RefSeq"/>
        </authorList>
    </citation>
    <scope>IDENTIFICATION</scope>
    <source>
        <tissue evidence="15">Whole sample</tissue>
    </source>
</reference>
<dbReference type="SMART" id="SM00184">
    <property type="entry name" value="RING"/>
    <property type="match status" value="2"/>
</dbReference>
<feature type="domain" description="RING-type" evidence="12">
    <location>
        <begin position="1147"/>
        <end position="1185"/>
    </location>
</feature>
<evidence type="ECO:0000256" key="5">
    <source>
        <dbReference type="ARBA" id="ARBA00022679"/>
    </source>
</evidence>
<dbReference type="InterPro" id="IPR039396">
    <property type="entry name" value="Deltex_C"/>
</dbReference>
<dbReference type="SUPFAM" id="SSF52949">
    <property type="entry name" value="Macro domain-like"/>
    <property type="match status" value="2"/>
</dbReference>
<dbReference type="Pfam" id="PF01661">
    <property type="entry name" value="Macro"/>
    <property type="match status" value="1"/>
</dbReference>
<dbReference type="Pfam" id="PF18102">
    <property type="entry name" value="DTC"/>
    <property type="match status" value="1"/>
</dbReference>
<dbReference type="PROSITE" id="PS50089">
    <property type="entry name" value="ZF_RING_2"/>
    <property type="match status" value="1"/>
</dbReference>
<evidence type="ECO:0000256" key="8">
    <source>
        <dbReference type="ARBA" id="ARBA00022833"/>
    </source>
</evidence>
<dbReference type="GO" id="GO:0061630">
    <property type="term" value="F:ubiquitin protein ligase activity"/>
    <property type="evidence" value="ECO:0007669"/>
    <property type="project" value="UniProtKB-EC"/>
</dbReference>
<evidence type="ECO:0000259" key="13">
    <source>
        <dbReference type="PROSITE" id="PS51154"/>
    </source>
</evidence>
<dbReference type="InterPro" id="IPR001841">
    <property type="entry name" value="Znf_RING"/>
</dbReference>
<dbReference type="KEGG" id="cvn:111138105"/>
<dbReference type="Gene3D" id="3.30.390.130">
    <property type="match status" value="1"/>
</dbReference>
<comment type="catalytic activity">
    <reaction evidence="1">
        <text>S-ubiquitinyl-[E2 ubiquitin-conjugating enzyme]-L-cysteine + [acceptor protein]-L-lysine = [E2 ubiquitin-conjugating enzyme]-L-cysteine + N(6)-ubiquitinyl-[acceptor protein]-L-lysine.</text>
        <dbReference type="EC" id="2.3.2.27"/>
    </reaction>
</comment>
<dbReference type="InterPro" id="IPR013083">
    <property type="entry name" value="Znf_RING/FYVE/PHD"/>
</dbReference>
<dbReference type="PROSITE" id="PS51154">
    <property type="entry name" value="MACRO"/>
    <property type="match status" value="2"/>
</dbReference>
<evidence type="ECO:0000256" key="3">
    <source>
        <dbReference type="ARBA" id="ARBA00009413"/>
    </source>
</evidence>
<keyword evidence="7 9" id="KW-0863">Zinc-finger</keyword>
<evidence type="ECO:0000256" key="2">
    <source>
        <dbReference type="ARBA" id="ARBA00004906"/>
    </source>
</evidence>
<dbReference type="CDD" id="cd19757">
    <property type="entry name" value="Bbox1"/>
    <property type="match status" value="1"/>
</dbReference>
<evidence type="ECO:0000256" key="1">
    <source>
        <dbReference type="ARBA" id="ARBA00000900"/>
    </source>
</evidence>
<dbReference type="UniPathway" id="UPA00143"/>
<name>A0A8B8F1E4_CRAVI</name>
<feature type="coiled-coil region" evidence="10">
    <location>
        <begin position="280"/>
        <end position="326"/>
    </location>
</feature>
<dbReference type="CDD" id="cd09633">
    <property type="entry name" value="Deltex_C"/>
    <property type="match status" value="1"/>
</dbReference>
<evidence type="ECO:0000256" key="7">
    <source>
        <dbReference type="ARBA" id="ARBA00022771"/>
    </source>
</evidence>
<dbReference type="GO" id="GO:0008270">
    <property type="term" value="F:zinc ion binding"/>
    <property type="evidence" value="ECO:0007669"/>
    <property type="project" value="UniProtKB-KW"/>
</dbReference>
<feature type="domain" description="Macro" evidence="13">
    <location>
        <begin position="931"/>
        <end position="1114"/>
    </location>
</feature>
<dbReference type="GO" id="GO:0016567">
    <property type="term" value="P:protein ubiquitination"/>
    <property type="evidence" value="ECO:0007669"/>
    <property type="project" value="UniProtKB-UniPathway"/>
</dbReference>
<comment type="similarity">
    <text evidence="3">Belongs to the Deltex family.</text>
</comment>
<feature type="domain" description="Macro" evidence="13">
    <location>
        <begin position="708"/>
        <end position="895"/>
    </location>
</feature>
<dbReference type="CDD" id="cd02907">
    <property type="entry name" value="Macro_Af1521_BAL-like"/>
    <property type="match status" value="1"/>
</dbReference>
<dbReference type="RefSeq" id="XP_022345623.1">
    <property type="nucleotide sequence ID" value="XM_022489915.1"/>
</dbReference>
<dbReference type="SUPFAM" id="SSF57850">
    <property type="entry name" value="RING/U-box"/>
    <property type="match status" value="1"/>
</dbReference>
<dbReference type="SMART" id="SM00506">
    <property type="entry name" value="A1pp"/>
    <property type="match status" value="1"/>
</dbReference>
<keyword evidence="10" id="KW-0175">Coiled coil</keyword>
<dbReference type="InterPro" id="IPR039398">
    <property type="entry name" value="Deltex_fam"/>
</dbReference>
<evidence type="ECO:0000256" key="9">
    <source>
        <dbReference type="PROSITE-ProRule" id="PRU00175"/>
    </source>
</evidence>
<protein>
    <recommendedName>
        <fullName evidence="4">RING-type E3 ubiquitin transferase</fullName>
        <ecNumber evidence="4">2.3.2.27</ecNumber>
    </recommendedName>
</protein>
<evidence type="ECO:0000256" key="4">
    <source>
        <dbReference type="ARBA" id="ARBA00012483"/>
    </source>
</evidence>
<dbReference type="OrthoDB" id="6151516at2759"/>
<dbReference type="Proteomes" id="UP000694844">
    <property type="component" value="Chromosome 5"/>
</dbReference>
<gene>
    <name evidence="15" type="primary">LOC111138105</name>
</gene>
<feature type="region of interest" description="Disordered" evidence="11">
    <location>
        <begin position="670"/>
        <end position="700"/>
    </location>
</feature>
<keyword evidence="8" id="KW-0862">Zinc</keyword>
<dbReference type="Gene3D" id="3.30.40.10">
    <property type="entry name" value="Zinc/RING finger domain, C3HC4 (zinc finger)"/>
    <property type="match status" value="2"/>
</dbReference>
<dbReference type="PROSITE" id="PS00518">
    <property type="entry name" value="ZF_RING_1"/>
    <property type="match status" value="2"/>
</dbReference>
<evidence type="ECO:0000259" key="12">
    <source>
        <dbReference type="PROSITE" id="PS50089"/>
    </source>
</evidence>
<dbReference type="InterPro" id="IPR017907">
    <property type="entry name" value="Znf_RING_CS"/>
</dbReference>
<keyword evidence="14" id="KW-1185">Reference proteome</keyword>
<dbReference type="SUPFAM" id="SSF57845">
    <property type="entry name" value="B-box zinc-binding domain"/>
    <property type="match status" value="1"/>
</dbReference>
<organism evidence="14 15">
    <name type="scientific">Crassostrea virginica</name>
    <name type="common">Eastern oyster</name>
    <dbReference type="NCBI Taxonomy" id="6565"/>
    <lineage>
        <taxon>Eukaryota</taxon>
        <taxon>Metazoa</taxon>
        <taxon>Spiralia</taxon>
        <taxon>Lophotrochozoa</taxon>
        <taxon>Mollusca</taxon>
        <taxon>Bivalvia</taxon>
        <taxon>Autobranchia</taxon>
        <taxon>Pteriomorphia</taxon>
        <taxon>Ostreida</taxon>
        <taxon>Ostreoidea</taxon>
        <taxon>Ostreidae</taxon>
        <taxon>Crassostrea</taxon>
    </lineage>
</organism>
<evidence type="ECO:0000256" key="6">
    <source>
        <dbReference type="ARBA" id="ARBA00022723"/>
    </source>
</evidence>
<dbReference type="InterPro" id="IPR002589">
    <property type="entry name" value="Macro_dom"/>
</dbReference>
<accession>A0A8B8F1E4</accession>
<dbReference type="GO" id="GO:0007219">
    <property type="term" value="P:Notch signaling pathway"/>
    <property type="evidence" value="ECO:0007669"/>
    <property type="project" value="InterPro"/>
</dbReference>
<dbReference type="Gene3D" id="3.30.160.60">
    <property type="entry name" value="Classic Zinc Finger"/>
    <property type="match status" value="1"/>
</dbReference>
<dbReference type="Gene3D" id="3.40.220.10">
    <property type="entry name" value="Leucine Aminopeptidase, subunit E, domain 1"/>
    <property type="match status" value="2"/>
</dbReference>
<comment type="pathway">
    <text evidence="2">Protein modification; protein ubiquitination.</text>
</comment>
<dbReference type="EC" id="2.3.2.27" evidence="4"/>
<evidence type="ECO:0000256" key="10">
    <source>
        <dbReference type="SAM" id="Coils"/>
    </source>
</evidence>
<proteinExistence type="inferred from homology"/>
<dbReference type="CDD" id="cd19756">
    <property type="entry name" value="Bbox2"/>
    <property type="match status" value="1"/>
</dbReference>
<keyword evidence="5" id="KW-0808">Transferase</keyword>